<evidence type="ECO:0000313" key="2">
    <source>
        <dbReference type="Proteomes" id="UP000504635"/>
    </source>
</evidence>
<feature type="compositionally biased region" description="Basic residues" evidence="1">
    <location>
        <begin position="15"/>
        <end position="24"/>
    </location>
</feature>
<name>A0A6J2X514_SITOR</name>
<evidence type="ECO:0000313" key="3">
    <source>
        <dbReference type="RefSeq" id="XP_030746252.1"/>
    </source>
</evidence>
<feature type="compositionally biased region" description="Basic residues" evidence="1">
    <location>
        <begin position="361"/>
        <end position="370"/>
    </location>
</feature>
<accession>A0A6J2X514</accession>
<organism evidence="2 3">
    <name type="scientific">Sitophilus oryzae</name>
    <name type="common">Rice weevil</name>
    <name type="synonym">Curculio oryzae</name>
    <dbReference type="NCBI Taxonomy" id="7048"/>
    <lineage>
        <taxon>Eukaryota</taxon>
        <taxon>Metazoa</taxon>
        <taxon>Ecdysozoa</taxon>
        <taxon>Arthropoda</taxon>
        <taxon>Hexapoda</taxon>
        <taxon>Insecta</taxon>
        <taxon>Pterygota</taxon>
        <taxon>Neoptera</taxon>
        <taxon>Endopterygota</taxon>
        <taxon>Coleoptera</taxon>
        <taxon>Polyphaga</taxon>
        <taxon>Cucujiformia</taxon>
        <taxon>Curculionidae</taxon>
        <taxon>Dryophthorinae</taxon>
        <taxon>Sitophilus</taxon>
    </lineage>
</organism>
<dbReference type="RefSeq" id="XP_030746252.1">
    <property type="nucleotide sequence ID" value="XM_030890392.1"/>
</dbReference>
<feature type="compositionally biased region" description="Basic and acidic residues" evidence="1">
    <location>
        <begin position="371"/>
        <end position="380"/>
    </location>
</feature>
<feature type="compositionally biased region" description="Basic and acidic residues" evidence="1">
    <location>
        <begin position="391"/>
        <end position="405"/>
    </location>
</feature>
<dbReference type="OrthoDB" id="6367309at2759"/>
<gene>
    <name evidence="3" type="primary">LOC115875049</name>
</gene>
<feature type="region of interest" description="Disordered" evidence="1">
    <location>
        <begin position="351"/>
        <end position="420"/>
    </location>
</feature>
<proteinExistence type="predicted"/>
<dbReference type="FunCoup" id="A0A6J2X514">
    <property type="interactions" value="6"/>
</dbReference>
<feature type="compositionally biased region" description="Polar residues" evidence="1">
    <location>
        <begin position="82"/>
        <end position="102"/>
    </location>
</feature>
<dbReference type="Proteomes" id="UP000504635">
    <property type="component" value="Unplaced"/>
</dbReference>
<reference evidence="3" key="1">
    <citation type="submission" date="2025-08" db="UniProtKB">
        <authorList>
            <consortium name="RefSeq"/>
        </authorList>
    </citation>
    <scope>IDENTIFICATION</scope>
    <source>
        <tissue evidence="3">Gonads</tissue>
    </source>
</reference>
<feature type="compositionally biased region" description="Acidic residues" evidence="1">
    <location>
        <begin position="299"/>
        <end position="325"/>
    </location>
</feature>
<feature type="region of interest" description="Disordered" evidence="1">
    <location>
        <begin position="82"/>
        <end position="159"/>
    </location>
</feature>
<feature type="compositionally biased region" description="Basic residues" evidence="1">
    <location>
        <begin position="381"/>
        <end position="390"/>
    </location>
</feature>
<sequence length="734" mass="82690">MFGSKLRAWMEAVRPKKKQHRRDKQGKTTVQNSRPNVNTHTVTWKNTCLLDSEKKDVECENNYGNSQGEKDGVTNTQLSRYSTTNLSSPESAYSTGYSTDGTSPGAPPDYLLNGTNRTSVEHRLNTPNTSAHIPPSSRTAKHFSKPVQNPPNPSVASPVPSKAKEYLEEKDKGNHTAFFGKIEDTSGLVSPRQRNRIRTNPWLPGGTSSAAPSPLPTRQEKKTPVALRSYRNSPIQNRYLSPVAHRRSLSSSSCSSLSAGNHTFDHRVPRSLSDEDDCTLNEMMGKYDESYVYEKETDILSDSDPTDCESDIDTGQDGGDEDENADAELDFIDNGSYIELNCKTDNTGHCSYFIPQDSQRRKSSRKRTSRRAKEPSERNRKSNTSKKNHRQSSEKNKYSFHRDGSKSAGATPLSVRRSSLKPRNYELQEACLKKRSNSVSFNRDPTVLIDKRDREADIKYRELIGQAEQIIRTMNINGLSPRRIPGPTNKRVELLRYTECSKPETPLLPNCNAPPSNNLLKNTRFSPKKNHITNFMINNSPVLVRKELQGQSPLGVRKGLNDEVNHSPLVSRKYDESLKKVSVEKQEVSHSFLVNSSFKPKSILHKSEYAHIGVLSPRHRKAVELTLASSSSDEETFHKSKKKLSKSCPQSEPMKRKKYCERTTFNVAKGHGKTVAFNLNNGMPNLSLENSLGSSENLRHQVLLNTIQNLKRNLEDHSASLQQTYKGTHHKYKY</sequence>
<keyword evidence="2" id="KW-1185">Reference proteome</keyword>
<dbReference type="InParanoid" id="A0A6J2X514"/>
<feature type="region of interest" description="Disordered" evidence="1">
    <location>
        <begin position="251"/>
        <end position="271"/>
    </location>
</feature>
<protein>
    <submittedName>
        <fullName evidence="3">Uncharacterized protein LOC115875049</fullName>
    </submittedName>
</protein>
<evidence type="ECO:0000256" key="1">
    <source>
        <dbReference type="SAM" id="MobiDB-lite"/>
    </source>
</evidence>
<dbReference type="KEGG" id="soy:115875049"/>
<dbReference type="GeneID" id="115875049"/>
<feature type="region of interest" description="Disordered" evidence="1">
    <location>
        <begin position="184"/>
        <end position="224"/>
    </location>
</feature>
<feature type="region of interest" description="Disordered" evidence="1">
    <location>
        <begin position="298"/>
        <end position="325"/>
    </location>
</feature>
<dbReference type="AlphaFoldDB" id="A0A6J2X514"/>
<feature type="compositionally biased region" description="Polar residues" evidence="1">
    <location>
        <begin position="27"/>
        <end position="38"/>
    </location>
</feature>
<feature type="region of interest" description="Disordered" evidence="1">
    <location>
        <begin position="1"/>
        <end position="38"/>
    </location>
</feature>